<keyword evidence="7" id="KW-1185">Reference proteome</keyword>
<dbReference type="Proteomes" id="UP001208692">
    <property type="component" value="Unassembled WGS sequence"/>
</dbReference>
<dbReference type="InterPro" id="IPR001647">
    <property type="entry name" value="HTH_TetR"/>
</dbReference>
<evidence type="ECO:0000256" key="2">
    <source>
        <dbReference type="PROSITE-ProRule" id="PRU00335"/>
    </source>
</evidence>
<evidence type="ECO:0000259" key="3">
    <source>
        <dbReference type="PROSITE" id="PS50977"/>
    </source>
</evidence>
<dbReference type="Gene3D" id="1.10.357.10">
    <property type="entry name" value="Tetracycline Repressor, domain 2"/>
    <property type="match status" value="1"/>
</dbReference>
<evidence type="ECO:0000313" key="7">
    <source>
        <dbReference type="Proteomes" id="UP001208692"/>
    </source>
</evidence>
<gene>
    <name evidence="4" type="ORF">RCZ15_10680</name>
    <name evidence="5" type="ORF">RCZ16_13980</name>
</gene>
<evidence type="ECO:0000313" key="4">
    <source>
        <dbReference type="EMBL" id="GJM50094.1"/>
    </source>
</evidence>
<reference evidence="4 7" key="1">
    <citation type="submission" date="2021-11" db="EMBL/GenBank/DDBJ databases">
        <title>Draft genome sequence of Capnocytophaga sp. strain KC07075 isolated from cat oral cavity.</title>
        <authorList>
            <person name="Suzuki M."/>
            <person name="Imaoka K."/>
            <person name="Kimura M."/>
            <person name="Morikawa S."/>
            <person name="Maeda K."/>
        </authorList>
    </citation>
    <scope>NUCLEOTIDE SEQUENCE</scope>
    <source>
        <strain evidence="4">KC07075</strain>
        <strain evidence="5 7">KC07079</strain>
    </source>
</reference>
<dbReference type="EMBL" id="BQKA01000021">
    <property type="protein sequence ID" value="GJM50094.1"/>
    <property type="molecule type" value="Genomic_DNA"/>
</dbReference>
<dbReference type="SUPFAM" id="SSF48498">
    <property type="entry name" value="Tetracyclin repressor-like, C-terminal domain"/>
    <property type="match status" value="1"/>
</dbReference>
<organism evidence="4 6">
    <name type="scientific">Capnocytophaga catalasegens</name>
    <dbReference type="NCBI Taxonomy" id="1004260"/>
    <lineage>
        <taxon>Bacteria</taxon>
        <taxon>Pseudomonadati</taxon>
        <taxon>Bacteroidota</taxon>
        <taxon>Flavobacteriia</taxon>
        <taxon>Flavobacteriales</taxon>
        <taxon>Flavobacteriaceae</taxon>
        <taxon>Capnocytophaga</taxon>
    </lineage>
</organism>
<evidence type="ECO:0000313" key="6">
    <source>
        <dbReference type="Proteomes" id="UP001207736"/>
    </source>
</evidence>
<feature type="domain" description="HTH tetR-type" evidence="3">
    <location>
        <begin position="1"/>
        <end position="59"/>
    </location>
</feature>
<dbReference type="GO" id="GO:0003677">
    <property type="term" value="F:DNA binding"/>
    <property type="evidence" value="ECO:0007669"/>
    <property type="project" value="UniProtKB-UniRule"/>
</dbReference>
<dbReference type="EMBL" id="BQKB01000025">
    <property type="protein sequence ID" value="GJM53081.1"/>
    <property type="molecule type" value="Genomic_DNA"/>
</dbReference>
<dbReference type="RefSeq" id="WP_264846731.1">
    <property type="nucleotide sequence ID" value="NZ_BPMA01000028.1"/>
</dbReference>
<evidence type="ECO:0000256" key="1">
    <source>
        <dbReference type="ARBA" id="ARBA00023125"/>
    </source>
</evidence>
<dbReference type="InterPro" id="IPR036271">
    <property type="entry name" value="Tet_transcr_reg_TetR-rel_C_sf"/>
</dbReference>
<protein>
    <submittedName>
        <fullName evidence="4">TetR family transcriptional regulator</fullName>
    </submittedName>
</protein>
<feature type="DNA-binding region" description="H-T-H motif" evidence="2">
    <location>
        <begin position="22"/>
        <end position="41"/>
    </location>
</feature>
<dbReference type="PROSITE" id="PS50977">
    <property type="entry name" value="HTH_TETR_2"/>
    <property type="match status" value="1"/>
</dbReference>
<name>A0AAV5AU98_9FLAO</name>
<sequence>MKEQIIKQAAEDFILYGFKTFTMDDLASKVGISKRTLYEHYPSKTDLVDACVTHFLTNAKEDCSFVEGKGNVIENWFASKENFFEQYKITSNRPIWELKKYYGKIYDKLENQFREIDGQRVEILVKKGQEQGFFRENINVSFAKSFFFGIMSKMREDPNIFPETEYSFRETLGNLIESFIRILVNEKGLCELERILKEKNI</sequence>
<comment type="caution">
    <text evidence="4">The sequence shown here is derived from an EMBL/GenBank/DDBJ whole genome shotgun (WGS) entry which is preliminary data.</text>
</comment>
<dbReference type="SUPFAM" id="SSF46689">
    <property type="entry name" value="Homeodomain-like"/>
    <property type="match status" value="1"/>
</dbReference>
<dbReference type="Pfam" id="PF00440">
    <property type="entry name" value="TetR_N"/>
    <property type="match status" value="1"/>
</dbReference>
<keyword evidence="1 2" id="KW-0238">DNA-binding</keyword>
<dbReference type="InterPro" id="IPR009057">
    <property type="entry name" value="Homeodomain-like_sf"/>
</dbReference>
<proteinExistence type="predicted"/>
<dbReference type="PRINTS" id="PR00455">
    <property type="entry name" value="HTHTETR"/>
</dbReference>
<dbReference type="AlphaFoldDB" id="A0AAV5AU98"/>
<evidence type="ECO:0000313" key="5">
    <source>
        <dbReference type="EMBL" id="GJM53081.1"/>
    </source>
</evidence>
<dbReference type="Proteomes" id="UP001207736">
    <property type="component" value="Unassembled WGS sequence"/>
</dbReference>
<dbReference type="Gene3D" id="1.10.10.60">
    <property type="entry name" value="Homeodomain-like"/>
    <property type="match status" value="1"/>
</dbReference>
<accession>A0AAV5AU98</accession>